<dbReference type="PATRIC" id="fig|520762.4.peg.2825"/>
<dbReference type="SUPFAM" id="SSF53098">
    <property type="entry name" value="Ribonuclease H-like"/>
    <property type="match status" value="1"/>
</dbReference>
<dbReference type="InterPro" id="IPR038720">
    <property type="entry name" value="YprB_RNase_H-like_dom"/>
</dbReference>
<evidence type="ECO:0000259" key="1">
    <source>
        <dbReference type="Pfam" id="PF13482"/>
    </source>
</evidence>
<dbReference type="GO" id="GO:0003676">
    <property type="term" value="F:nucleic acid binding"/>
    <property type="evidence" value="ECO:0007669"/>
    <property type="project" value="InterPro"/>
</dbReference>
<dbReference type="STRING" id="520762.AN619_25440"/>
<dbReference type="InterPro" id="IPR012337">
    <property type="entry name" value="RNaseH-like_sf"/>
</dbReference>
<protein>
    <recommendedName>
        <fullName evidence="1">YprB ribonuclease H-like domain-containing protein</fullName>
    </recommendedName>
</protein>
<proteinExistence type="predicted"/>
<dbReference type="AlphaFoldDB" id="A0A140L101"/>
<dbReference type="Pfam" id="PF13482">
    <property type="entry name" value="RNase_H_2"/>
    <property type="match status" value="1"/>
</dbReference>
<evidence type="ECO:0000313" key="3">
    <source>
        <dbReference type="Proteomes" id="UP000070456"/>
    </source>
</evidence>
<dbReference type="EMBL" id="LOEE01000061">
    <property type="protein sequence ID" value="KXG74226.1"/>
    <property type="molecule type" value="Genomic_DNA"/>
</dbReference>
<accession>A0A140L101</accession>
<keyword evidence="3" id="KW-1185">Reference proteome</keyword>
<name>A0A140L101_9FIRM</name>
<dbReference type="Gene3D" id="3.30.420.10">
    <property type="entry name" value="Ribonuclease H-like superfamily/Ribonuclease H"/>
    <property type="match status" value="1"/>
</dbReference>
<reference evidence="2 3" key="1">
    <citation type="submission" date="2015-12" db="EMBL/GenBank/DDBJ databases">
        <title>Draft genome sequence of the thermoanaerobe Thermotalea metallivorans, an isolate from the runoff channel of the Great Artesian Basin, Australia.</title>
        <authorList>
            <person name="Patel B.K."/>
        </authorList>
    </citation>
    <scope>NUCLEOTIDE SEQUENCE [LARGE SCALE GENOMIC DNA]</scope>
    <source>
        <strain evidence="2 3">B2-1</strain>
    </source>
</reference>
<dbReference type="OrthoDB" id="9790530at2"/>
<gene>
    <name evidence="2" type="ORF">AN619_25440</name>
</gene>
<dbReference type="Proteomes" id="UP000070456">
    <property type="component" value="Unassembled WGS sequence"/>
</dbReference>
<evidence type="ECO:0000313" key="2">
    <source>
        <dbReference type="EMBL" id="KXG74226.1"/>
    </source>
</evidence>
<sequence length="336" mass="39988">MEIINYHLDEKLHLPKNYLSVFQDLSFAMFDIETTGLNPEYSQVILIGILYVQEERIAIRQLFCTHRNEEKILLETFQNEIKNFDMLLSYNGDTFDIPFLNKRFQYHHIPCKIESYKNFDLLRFVRKQKEILNLQDCKLKSVEKSLGIHRKDILSGKESVELYNLFENNRNSHLKKLILLHNYDDLYYFSKCLEILDKVNLEEFLPSIPIIISIDAEKKCYVTKWAIQNHALLVQGFYPPSTRNYNHREYGLGFHFKFHHKTQSFEATIPLYKGSLSTGLSCLYINLNDFSFCHQTKSKEYQVPDHLVILKEGKKEKKLEIWHFMISFLRYILSGF</sequence>
<dbReference type="RefSeq" id="WP_068557507.1">
    <property type="nucleotide sequence ID" value="NZ_LOEE01000061.1"/>
</dbReference>
<dbReference type="PANTHER" id="PTHR38462">
    <property type="entry name" value="EXONUCLEASE-LIKE PROTEIN"/>
    <property type="match status" value="1"/>
</dbReference>
<comment type="caution">
    <text evidence="2">The sequence shown here is derived from an EMBL/GenBank/DDBJ whole genome shotgun (WGS) entry which is preliminary data.</text>
</comment>
<feature type="domain" description="YprB ribonuclease H-like" evidence="1">
    <location>
        <begin position="29"/>
        <end position="187"/>
    </location>
</feature>
<organism evidence="2 3">
    <name type="scientific">Thermotalea metallivorans</name>
    <dbReference type="NCBI Taxonomy" id="520762"/>
    <lineage>
        <taxon>Bacteria</taxon>
        <taxon>Bacillati</taxon>
        <taxon>Bacillota</taxon>
        <taxon>Clostridia</taxon>
        <taxon>Peptostreptococcales</taxon>
        <taxon>Thermotaleaceae</taxon>
        <taxon>Thermotalea</taxon>
    </lineage>
</organism>
<dbReference type="InterPro" id="IPR036397">
    <property type="entry name" value="RNaseH_sf"/>
</dbReference>
<dbReference type="PANTHER" id="PTHR38462:SF1">
    <property type="entry name" value="YPRB RIBONUCLEASE H-LIKE DOMAIN-CONTAINING PROTEIN"/>
    <property type="match status" value="1"/>
</dbReference>